<dbReference type="SUPFAM" id="SSF103196">
    <property type="entry name" value="Roadblock/LC7 domain"/>
    <property type="match status" value="1"/>
</dbReference>
<dbReference type="AlphaFoldDB" id="A0AAW2YII2"/>
<dbReference type="Proteomes" id="UP001431209">
    <property type="component" value="Unassembled WGS sequence"/>
</dbReference>
<dbReference type="InterPro" id="IPR015019">
    <property type="entry name" value="LAMTOR3"/>
</dbReference>
<dbReference type="Pfam" id="PF08923">
    <property type="entry name" value="MAPKK1_Int"/>
    <property type="match status" value="1"/>
</dbReference>
<gene>
    <name evidence="2" type="ORF">AKO1_002772</name>
    <name evidence="3" type="ORF">AKO1_015283</name>
</gene>
<keyword evidence="4" id="KW-1185">Reference proteome</keyword>
<dbReference type="EMBL" id="JAOPGA020001388">
    <property type="protein sequence ID" value="KAL0487955.1"/>
    <property type="molecule type" value="Genomic_DNA"/>
</dbReference>
<dbReference type="GO" id="GO:0071230">
    <property type="term" value="P:cellular response to amino acid stimulus"/>
    <property type="evidence" value="ECO:0007669"/>
    <property type="project" value="TreeGrafter"/>
</dbReference>
<name>A0AAW2YII2_9EUKA</name>
<dbReference type="EMBL" id="JAOPGA020000092">
    <property type="protein sequence ID" value="KAL0476783.1"/>
    <property type="molecule type" value="Genomic_DNA"/>
</dbReference>
<dbReference type="Gene3D" id="3.30.450.30">
    <property type="entry name" value="Dynein light chain 2a, cytoplasmic"/>
    <property type="match status" value="1"/>
</dbReference>
<sequence>MSANNSPFFKKLFQRISGLEAVLVTDAEGSFVIKTLSPSATIQQKNFDTTLPNVLQVAIEQGNKLSFEKCENVISFYENYIVIQTSTDTAEDVNIIKREDDEDDEGELYITLICSSNTSIQLVLDFIPQIKKVLQQL</sequence>
<organism evidence="2 4">
    <name type="scientific">Acrasis kona</name>
    <dbReference type="NCBI Taxonomy" id="1008807"/>
    <lineage>
        <taxon>Eukaryota</taxon>
        <taxon>Discoba</taxon>
        <taxon>Heterolobosea</taxon>
        <taxon>Tetramitia</taxon>
        <taxon>Eutetramitia</taxon>
        <taxon>Acrasidae</taxon>
        <taxon>Acrasis</taxon>
    </lineage>
</organism>
<dbReference type="PANTHER" id="PTHR13378">
    <property type="entry name" value="REGULATOR COMPLEX PROTEIN LAMTOR3"/>
    <property type="match status" value="1"/>
</dbReference>
<dbReference type="SMART" id="SM01278">
    <property type="entry name" value="MAPKK1_Int"/>
    <property type="match status" value="1"/>
</dbReference>
<comment type="similarity">
    <text evidence="1">Belongs to the LAMTOR3 family.</text>
</comment>
<comment type="caution">
    <text evidence="2">The sequence shown here is derived from an EMBL/GenBank/DDBJ whole genome shotgun (WGS) entry which is preliminary data.</text>
</comment>
<protein>
    <submittedName>
        <fullName evidence="2 3">Ragulator complex protein LAMTOR</fullName>
    </submittedName>
</protein>
<reference evidence="2 4" key="1">
    <citation type="submission" date="2024-03" db="EMBL/GenBank/DDBJ databases">
        <title>The Acrasis kona genome and developmental transcriptomes reveal deep origins of eukaryotic multicellular pathways.</title>
        <authorList>
            <person name="Sheikh S."/>
            <person name="Fu C.-J."/>
            <person name="Brown M.W."/>
            <person name="Baldauf S.L."/>
        </authorList>
    </citation>
    <scope>NUCLEOTIDE SEQUENCE [LARGE SCALE GENOMIC DNA]</scope>
    <source>
        <strain evidence="2 4">ATCC MYA-3509</strain>
    </source>
</reference>
<dbReference type="GO" id="GO:0071986">
    <property type="term" value="C:Ragulator complex"/>
    <property type="evidence" value="ECO:0007669"/>
    <property type="project" value="TreeGrafter"/>
</dbReference>
<evidence type="ECO:0000313" key="3">
    <source>
        <dbReference type="EMBL" id="KAL0487955.1"/>
    </source>
</evidence>
<accession>A0AAW2YII2</accession>
<proteinExistence type="inferred from homology"/>
<evidence type="ECO:0000313" key="4">
    <source>
        <dbReference type="Proteomes" id="UP001431209"/>
    </source>
</evidence>
<evidence type="ECO:0000313" key="2">
    <source>
        <dbReference type="EMBL" id="KAL0476783.1"/>
    </source>
</evidence>
<evidence type="ECO:0000256" key="1">
    <source>
        <dbReference type="ARBA" id="ARBA00005356"/>
    </source>
</evidence>
<dbReference type="GO" id="GO:0032008">
    <property type="term" value="P:positive regulation of TOR signaling"/>
    <property type="evidence" value="ECO:0007669"/>
    <property type="project" value="TreeGrafter"/>
</dbReference>
<dbReference type="PANTHER" id="PTHR13378:SF1">
    <property type="entry name" value="RAGULATOR COMPLEX PROTEIN LAMTOR3"/>
    <property type="match status" value="1"/>
</dbReference>